<keyword evidence="18" id="KW-0407">Ion channel</keyword>
<keyword evidence="11" id="KW-0375">Hydrogen ion transport</keyword>
<evidence type="ECO:0000256" key="13">
    <source>
        <dbReference type="ARBA" id="ARBA00022927"/>
    </source>
</evidence>
<feature type="transmembrane region" description="Helical" evidence="19">
    <location>
        <begin position="496"/>
        <end position="519"/>
    </location>
</feature>
<evidence type="ECO:0000256" key="2">
    <source>
        <dbReference type="ARBA" id="ARBA00004651"/>
    </source>
</evidence>
<sequence length="940" mass="107099">MSPTSANDATILRGVHTGTANQSTSDQNQLPSIFDILAQESLTTSLKPGLKSIFKFIRMCYPHSRRLQMFDRFFDEIYTTLNLTIENHYLSRYSASFSENFYSMKRVMMDGNQGSLSTFRQRIRSLFFIVLIPYLSEKLETFMEKLRSLAPQRRSWLSELLLRVYPHMKTIIMAVIFLFHVGYTFSLTNIPSPFHWLQGVKLERLTPEDIRAFETVPLHLNQSGLLSRLWRILLSIPSILGRLFSYGLFLCQFLEYFYTDDTLAKQLLTLTKPQRTHNAPPHPYKLMSENYVLSMDVSKCPLCYRTRDNDTALSVSGYVFCYGCINDFVRREGRCPITSLPAGPDDLVRIYQSHNIALLGIERFSRNDSATTDTTATLSSTNYSVFLDKSWLEDPAAWDHFCSVLTSLYALFIIVFAVVVELSSSFTSDEWFSETLFYTYMYGAGVVFLVYCYLFKVHPSWFNWLLKSASKRRWISAASEWYIPKTNHTGDGAGSLYLRLGTLCFGSSGIVLFCLEMFMCFSDRRCFTYKIVNWVFAGMFTFVQMHFIFCNSTIAIVDSKNMAKLGTMHLLAVNIWTWLRFVIAKSSALERVPLSTVVGNNSKKQMDFSPSDFTIMIEKSQISPTIFSFDYFGDFATLLTTCIIEYSVIGAAIMIVLWRSIDDNSCEGTLKSKKKKHKVRIDCSASSGGLFAGLLFLICALVSIGIHSFFSQHCDSHGALLVFRLSDMALFCLTLIGCSIGLYKMRILQYHQQRSSSAEFLDEILLVIGLVGELIHSSTGIMCWISTQSERVPIKMEFYMLFVFITRIIQVVVQAVFILLARRLRALSEEAINKKPGKQFVTFLLIANVSLFFFHTLEGMKSVFGDTIASRRTRPYAALIVGVAPLVVFYRFHSSVCLAEIWKHCYNIKNRTSSASPNRKEVDALDIVCIKDSNSNGTLP</sequence>
<comment type="similarity">
    <text evidence="4">Belongs to the otopetrin family.</text>
</comment>
<dbReference type="InterPro" id="IPR004878">
    <property type="entry name" value="Otopetrin"/>
</dbReference>
<evidence type="ECO:0000256" key="4">
    <source>
        <dbReference type="ARBA" id="ARBA00006513"/>
    </source>
</evidence>
<keyword evidence="6" id="KW-0813">Transport</keyword>
<evidence type="ECO:0000256" key="11">
    <source>
        <dbReference type="ARBA" id="ARBA00022781"/>
    </source>
</evidence>
<feature type="transmembrane region" description="Helical" evidence="19">
    <location>
        <begin position="840"/>
        <end position="857"/>
    </location>
</feature>
<comment type="pathway">
    <text evidence="3">Protein modification; protein ubiquitination.</text>
</comment>
<feature type="transmembrane region" description="Helical" evidence="19">
    <location>
        <begin position="877"/>
        <end position="902"/>
    </location>
</feature>
<comment type="caution">
    <text evidence="21">The sequence shown here is derived from an EMBL/GenBank/DDBJ whole genome shotgun (WGS) entry which is preliminary data.</text>
</comment>
<evidence type="ECO:0000256" key="3">
    <source>
        <dbReference type="ARBA" id="ARBA00004906"/>
    </source>
</evidence>
<dbReference type="GO" id="GO:0005778">
    <property type="term" value="C:peroxisomal membrane"/>
    <property type="evidence" value="ECO:0007669"/>
    <property type="project" value="UniProtKB-SubCell"/>
</dbReference>
<comment type="similarity">
    <text evidence="5">Belongs to the pex2/pex10/pex12 family.</text>
</comment>
<dbReference type="AlphaFoldDB" id="A0AAD4MWP6"/>
<keyword evidence="7" id="KW-1003">Cell membrane</keyword>
<keyword evidence="14 19" id="KW-1133">Transmembrane helix</keyword>
<evidence type="ECO:0000256" key="18">
    <source>
        <dbReference type="ARBA" id="ARBA00023303"/>
    </source>
</evidence>
<evidence type="ECO:0000256" key="15">
    <source>
        <dbReference type="ARBA" id="ARBA00023065"/>
    </source>
</evidence>
<evidence type="ECO:0000256" key="6">
    <source>
        <dbReference type="ARBA" id="ARBA00022448"/>
    </source>
</evidence>
<feature type="transmembrane region" description="Helical" evidence="19">
    <location>
        <begin position="799"/>
        <end position="820"/>
    </location>
</feature>
<dbReference type="GO" id="GO:0005886">
    <property type="term" value="C:plasma membrane"/>
    <property type="evidence" value="ECO:0007669"/>
    <property type="project" value="UniProtKB-SubCell"/>
</dbReference>
<evidence type="ECO:0000256" key="16">
    <source>
        <dbReference type="ARBA" id="ARBA00023136"/>
    </source>
</evidence>
<dbReference type="GO" id="GO:0015031">
    <property type="term" value="P:protein transport"/>
    <property type="evidence" value="ECO:0007669"/>
    <property type="project" value="UniProtKB-KW"/>
</dbReference>
<dbReference type="PANTHER" id="PTHR21522">
    <property type="entry name" value="PROTON CHANNEL OTOP"/>
    <property type="match status" value="1"/>
</dbReference>
<reference evidence="21" key="1">
    <citation type="submission" date="2022-01" db="EMBL/GenBank/DDBJ databases">
        <title>Genome Sequence Resource for Two Populations of Ditylenchus destructor, the Migratory Endoparasitic Phytonematode.</title>
        <authorList>
            <person name="Zhang H."/>
            <person name="Lin R."/>
            <person name="Xie B."/>
        </authorList>
    </citation>
    <scope>NUCLEOTIDE SEQUENCE</scope>
    <source>
        <strain evidence="21">BazhouSP</strain>
    </source>
</reference>
<evidence type="ECO:0000256" key="7">
    <source>
        <dbReference type="ARBA" id="ARBA00022475"/>
    </source>
</evidence>
<evidence type="ECO:0000256" key="19">
    <source>
        <dbReference type="SAM" id="Phobius"/>
    </source>
</evidence>
<gene>
    <name evidence="21" type="ORF">DdX_13029</name>
</gene>
<evidence type="ECO:0000313" key="22">
    <source>
        <dbReference type="Proteomes" id="UP001201812"/>
    </source>
</evidence>
<dbReference type="Pfam" id="PF04757">
    <property type="entry name" value="Pex2_Pex12"/>
    <property type="match status" value="1"/>
</dbReference>
<dbReference type="Pfam" id="PF03189">
    <property type="entry name" value="Otopetrin"/>
    <property type="match status" value="2"/>
</dbReference>
<keyword evidence="13" id="KW-0653">Protein transport</keyword>
<evidence type="ECO:0000256" key="1">
    <source>
        <dbReference type="ARBA" id="ARBA00004585"/>
    </source>
</evidence>
<feature type="transmembrane region" description="Helical" evidence="19">
    <location>
        <begin position="401"/>
        <end position="420"/>
    </location>
</feature>
<keyword evidence="12" id="KW-0862">Zinc</keyword>
<dbReference type="PANTHER" id="PTHR21522:SF43">
    <property type="entry name" value="OTOPETRIN-2"/>
    <property type="match status" value="1"/>
</dbReference>
<feature type="transmembrane region" description="Helical" evidence="19">
    <location>
        <begin position="764"/>
        <end position="787"/>
    </location>
</feature>
<evidence type="ECO:0000259" key="20">
    <source>
        <dbReference type="Pfam" id="PF04757"/>
    </source>
</evidence>
<feature type="transmembrane region" description="Helical" evidence="19">
    <location>
        <begin position="679"/>
        <end position="710"/>
    </location>
</feature>
<feature type="transmembrane region" description="Helical" evidence="19">
    <location>
        <begin position="635"/>
        <end position="658"/>
    </location>
</feature>
<evidence type="ECO:0000313" key="21">
    <source>
        <dbReference type="EMBL" id="KAI1706370.1"/>
    </source>
</evidence>
<feature type="domain" description="Pex N-terminal" evidence="20">
    <location>
        <begin position="39"/>
        <end position="259"/>
    </location>
</feature>
<dbReference type="CDD" id="cd16451">
    <property type="entry name" value="mRING_PEX12"/>
    <property type="match status" value="1"/>
</dbReference>
<evidence type="ECO:0000256" key="17">
    <source>
        <dbReference type="ARBA" id="ARBA00023140"/>
    </source>
</evidence>
<evidence type="ECO:0000256" key="9">
    <source>
        <dbReference type="ARBA" id="ARBA00022723"/>
    </source>
</evidence>
<proteinExistence type="inferred from homology"/>
<organism evidence="21 22">
    <name type="scientific">Ditylenchus destructor</name>
    <dbReference type="NCBI Taxonomy" id="166010"/>
    <lineage>
        <taxon>Eukaryota</taxon>
        <taxon>Metazoa</taxon>
        <taxon>Ecdysozoa</taxon>
        <taxon>Nematoda</taxon>
        <taxon>Chromadorea</taxon>
        <taxon>Rhabditida</taxon>
        <taxon>Tylenchina</taxon>
        <taxon>Tylenchomorpha</taxon>
        <taxon>Sphaerularioidea</taxon>
        <taxon>Anguinidae</taxon>
        <taxon>Anguininae</taxon>
        <taxon>Ditylenchus</taxon>
    </lineage>
</organism>
<evidence type="ECO:0000256" key="12">
    <source>
        <dbReference type="ARBA" id="ARBA00022833"/>
    </source>
</evidence>
<comment type="subcellular location">
    <subcellularLocation>
        <location evidence="2">Cell membrane</location>
        <topology evidence="2">Multi-pass membrane protein</topology>
    </subcellularLocation>
    <subcellularLocation>
        <location evidence="1">Peroxisome membrane</location>
        <topology evidence="1">Multi-pass membrane protein</topology>
    </subcellularLocation>
</comment>
<dbReference type="GO" id="GO:0008270">
    <property type="term" value="F:zinc ion binding"/>
    <property type="evidence" value="ECO:0007669"/>
    <property type="project" value="UniProtKB-KW"/>
</dbReference>
<feature type="transmembrane region" description="Helical" evidence="19">
    <location>
        <begin position="229"/>
        <end position="249"/>
    </location>
</feature>
<accession>A0AAD4MWP6</accession>
<evidence type="ECO:0000256" key="14">
    <source>
        <dbReference type="ARBA" id="ARBA00022989"/>
    </source>
</evidence>
<evidence type="ECO:0000256" key="10">
    <source>
        <dbReference type="ARBA" id="ARBA00022771"/>
    </source>
</evidence>
<feature type="transmembrane region" description="Helical" evidence="19">
    <location>
        <begin position="440"/>
        <end position="466"/>
    </location>
</feature>
<keyword evidence="10" id="KW-0863">Zinc-finger</keyword>
<dbReference type="EMBL" id="JAKKPZ010000048">
    <property type="protein sequence ID" value="KAI1706370.1"/>
    <property type="molecule type" value="Genomic_DNA"/>
</dbReference>
<keyword evidence="16 19" id="KW-0472">Membrane</keyword>
<name>A0AAD4MWP6_9BILA</name>
<feature type="transmembrane region" description="Helical" evidence="19">
    <location>
        <begin position="531"/>
        <end position="550"/>
    </location>
</feature>
<keyword evidence="22" id="KW-1185">Reference proteome</keyword>
<feature type="transmembrane region" description="Helical" evidence="19">
    <location>
        <begin position="171"/>
        <end position="190"/>
    </location>
</feature>
<evidence type="ECO:0000256" key="8">
    <source>
        <dbReference type="ARBA" id="ARBA00022692"/>
    </source>
</evidence>
<feature type="transmembrane region" description="Helical" evidence="19">
    <location>
        <begin position="722"/>
        <end position="743"/>
    </location>
</feature>
<evidence type="ECO:0000256" key="5">
    <source>
        <dbReference type="ARBA" id="ARBA00008704"/>
    </source>
</evidence>
<keyword evidence="9" id="KW-0479">Metal-binding</keyword>
<keyword evidence="8 19" id="KW-0812">Transmembrane</keyword>
<keyword evidence="15" id="KW-0406">Ion transport</keyword>
<dbReference type="InterPro" id="IPR006845">
    <property type="entry name" value="Pex_N"/>
</dbReference>
<keyword evidence="17" id="KW-0576">Peroxisome</keyword>
<dbReference type="GO" id="GO:0015252">
    <property type="term" value="F:proton channel activity"/>
    <property type="evidence" value="ECO:0007669"/>
    <property type="project" value="InterPro"/>
</dbReference>
<protein>
    <submittedName>
        <fullName evidence="21">Otopetrin domain-containing protein</fullName>
    </submittedName>
</protein>
<dbReference type="SUPFAM" id="SSF57850">
    <property type="entry name" value="RING/U-box"/>
    <property type="match status" value="1"/>
</dbReference>
<feature type="transmembrane region" description="Helical" evidence="19">
    <location>
        <begin position="562"/>
        <end position="583"/>
    </location>
</feature>
<dbReference type="Proteomes" id="UP001201812">
    <property type="component" value="Unassembled WGS sequence"/>
</dbReference>